<proteinExistence type="predicted"/>
<feature type="transmembrane region" description="Helical" evidence="2">
    <location>
        <begin position="54"/>
        <end position="77"/>
    </location>
</feature>
<dbReference type="RefSeq" id="WP_257316696.1">
    <property type="nucleotide sequence ID" value="NZ_JANFDG010000021.1"/>
</dbReference>
<keyword evidence="2" id="KW-0472">Membrane</keyword>
<evidence type="ECO:0000313" key="3">
    <source>
        <dbReference type="EMBL" id="MFC3076379.1"/>
    </source>
</evidence>
<evidence type="ECO:0000313" key="4">
    <source>
        <dbReference type="Proteomes" id="UP001595377"/>
    </source>
</evidence>
<feature type="transmembrane region" description="Helical" evidence="2">
    <location>
        <begin position="20"/>
        <end position="42"/>
    </location>
</feature>
<name>A0ABV7DNI0_9HYPH</name>
<keyword evidence="4" id="KW-1185">Reference proteome</keyword>
<dbReference type="InterPro" id="IPR031709">
    <property type="entry name" value="PutAbiC"/>
</dbReference>
<dbReference type="Proteomes" id="UP001595377">
    <property type="component" value="Unassembled WGS sequence"/>
</dbReference>
<reference evidence="4" key="1">
    <citation type="journal article" date="2019" name="Int. J. Syst. Evol. Microbiol.">
        <title>The Global Catalogue of Microorganisms (GCM) 10K type strain sequencing project: providing services to taxonomists for standard genome sequencing and annotation.</title>
        <authorList>
            <consortium name="The Broad Institute Genomics Platform"/>
            <consortium name="The Broad Institute Genome Sequencing Center for Infectious Disease"/>
            <person name="Wu L."/>
            <person name="Ma J."/>
        </authorList>
    </citation>
    <scope>NUCLEOTIDE SEQUENCE [LARGE SCALE GENOMIC DNA]</scope>
    <source>
        <strain evidence="4">KCTC 52677</strain>
    </source>
</reference>
<feature type="coiled-coil region" evidence="1">
    <location>
        <begin position="79"/>
        <end position="113"/>
    </location>
</feature>
<dbReference type="Pfam" id="PF16872">
    <property type="entry name" value="putAbiC"/>
    <property type="match status" value="1"/>
</dbReference>
<keyword evidence="2" id="KW-0812">Transmembrane</keyword>
<evidence type="ECO:0000256" key="2">
    <source>
        <dbReference type="SAM" id="Phobius"/>
    </source>
</evidence>
<organism evidence="3 4">
    <name type="scientific">Shinella pollutisoli</name>
    <dbReference type="NCBI Taxonomy" id="2250594"/>
    <lineage>
        <taxon>Bacteria</taxon>
        <taxon>Pseudomonadati</taxon>
        <taxon>Pseudomonadota</taxon>
        <taxon>Alphaproteobacteria</taxon>
        <taxon>Hyphomicrobiales</taxon>
        <taxon>Rhizobiaceae</taxon>
        <taxon>Shinella</taxon>
    </lineage>
</organism>
<keyword evidence="1" id="KW-0175">Coiled coil</keyword>
<keyword evidence="2" id="KW-1133">Transmembrane helix</keyword>
<protein>
    <submittedName>
        <fullName evidence="3">Phage abortive infection protein</fullName>
    </submittedName>
</protein>
<dbReference type="EMBL" id="JBHRSP010000053">
    <property type="protein sequence ID" value="MFC3076379.1"/>
    <property type="molecule type" value="Genomic_DNA"/>
</dbReference>
<evidence type="ECO:0000256" key="1">
    <source>
        <dbReference type="SAM" id="Coils"/>
    </source>
</evidence>
<accession>A0ABV7DNI0</accession>
<comment type="caution">
    <text evidence="3">The sequence shown here is derived from an EMBL/GenBank/DDBJ whole genome shotgun (WGS) entry which is preliminary data.</text>
</comment>
<gene>
    <name evidence="3" type="ORF">ACFOHH_24920</name>
</gene>
<sequence>MRKFFDSIVKPVDRGSTDSLYLLFRFAAIASVLVFIAAFIILFAEKEAGQFGDFIGGTLNPILTFLTFMGLIVTIVLQQQELADTRVELKKSADALEKQSEALDNQLKAIHRQNFEATFFQMLSFHNNLVGAMDIQLRNGMVIKGRDCFKHFYKSLKEQYEGYLHEDEKKRIEEGHRNFWKEFQQDLAHYYRYLYNIIRFIEESDVDPQKYMRIVRALLSNYELAVMFYNGLTKQAEKSKVYIERYALFDNLPDELLFSGEHMSYYEVAAYNEDQARLASAAIRTFLDGTSKTFSK</sequence>